<name>A0A4E0QUI9_FASHE</name>
<dbReference type="AlphaFoldDB" id="A0A4E0QUI9"/>
<protein>
    <submittedName>
        <fullName evidence="2">Uncharacterized protein</fullName>
    </submittedName>
</protein>
<evidence type="ECO:0000256" key="1">
    <source>
        <dbReference type="SAM" id="MobiDB-lite"/>
    </source>
</evidence>
<keyword evidence="3" id="KW-1185">Reference proteome</keyword>
<feature type="region of interest" description="Disordered" evidence="1">
    <location>
        <begin position="78"/>
        <end position="139"/>
    </location>
</feature>
<reference evidence="2" key="1">
    <citation type="submission" date="2019-03" db="EMBL/GenBank/DDBJ databases">
        <title>Improved annotation for the trematode Fasciola hepatica.</title>
        <authorList>
            <person name="Choi Y.-J."/>
            <person name="Martin J."/>
            <person name="Mitreva M."/>
        </authorList>
    </citation>
    <scope>NUCLEOTIDE SEQUENCE [LARGE SCALE GENOMIC DNA]</scope>
</reference>
<feature type="region of interest" description="Disordered" evidence="1">
    <location>
        <begin position="290"/>
        <end position="321"/>
    </location>
</feature>
<evidence type="ECO:0000313" key="3">
    <source>
        <dbReference type="Proteomes" id="UP000230066"/>
    </source>
</evidence>
<feature type="compositionally biased region" description="Basic and acidic residues" evidence="1">
    <location>
        <begin position="122"/>
        <end position="137"/>
    </location>
</feature>
<comment type="caution">
    <text evidence="2">The sequence shown here is derived from an EMBL/GenBank/DDBJ whole genome shotgun (WGS) entry which is preliminary data.</text>
</comment>
<gene>
    <name evidence="2" type="ORF">D915_010775</name>
</gene>
<sequence length="357" mass="39598">FHSLSPAYSVYESTRPKSFESHSVIKNLLRDYPISDTQLSVYQECFVLWITRYINANACHGLDSVTAVDDRTVLGVHSTGQHNSRAGSISVPKSPIDGNPVDPRLDAVNPATSDSQQFSFDSETRRDSKPEGMDETRGSLSFQSGQRFSVMAYGLADRTDHRPSTISLHNYPKESSHVSPGEVAMVCAVLYGCRQNINLLHDILHHAFLLPMTCYHALFAVVDVYHSWLKQDKATRPIFLQEIDSSGEWILQPGRSNIVAQLCSPLEDKGHEGDDEAEYPRESVTNNKISTLGRRGLTGSDHSPVFNSDSDSSSPTNNAINMESYQNGVNHAEELRGCLQITIQVGFPRLLFISCHA</sequence>
<dbReference type="EMBL" id="JXXN02009412">
    <property type="protein sequence ID" value="THD18643.1"/>
    <property type="molecule type" value="Genomic_DNA"/>
</dbReference>
<accession>A0A4E0QUI9</accession>
<feature type="non-terminal residue" evidence="2">
    <location>
        <position position="1"/>
    </location>
</feature>
<feature type="compositionally biased region" description="Polar residues" evidence="1">
    <location>
        <begin position="78"/>
        <end position="87"/>
    </location>
</feature>
<evidence type="ECO:0000313" key="2">
    <source>
        <dbReference type="EMBL" id="THD18643.1"/>
    </source>
</evidence>
<organism evidence="2 3">
    <name type="scientific">Fasciola hepatica</name>
    <name type="common">Liver fluke</name>
    <dbReference type="NCBI Taxonomy" id="6192"/>
    <lineage>
        <taxon>Eukaryota</taxon>
        <taxon>Metazoa</taxon>
        <taxon>Spiralia</taxon>
        <taxon>Lophotrochozoa</taxon>
        <taxon>Platyhelminthes</taxon>
        <taxon>Trematoda</taxon>
        <taxon>Digenea</taxon>
        <taxon>Plagiorchiida</taxon>
        <taxon>Echinostomata</taxon>
        <taxon>Echinostomatoidea</taxon>
        <taxon>Fasciolidae</taxon>
        <taxon>Fasciola</taxon>
    </lineage>
</organism>
<feature type="compositionally biased region" description="Polar residues" evidence="1">
    <location>
        <begin position="110"/>
        <end position="121"/>
    </location>
</feature>
<proteinExistence type="predicted"/>
<dbReference type="Proteomes" id="UP000230066">
    <property type="component" value="Unassembled WGS sequence"/>
</dbReference>